<sequence length="38" mass="4334">MKLTWFSHEPMTTEEANQLLDRYKIIAAVTPEVTIAQG</sequence>
<evidence type="ECO:0000313" key="1">
    <source>
        <dbReference type="EMBL" id="QIQ67988.1"/>
    </source>
</evidence>
<keyword evidence="2" id="KW-1185">Reference proteome</keyword>
<protein>
    <submittedName>
        <fullName evidence="1">Uncharacterized protein</fullName>
    </submittedName>
</protein>
<accession>A0A7D2HHZ7</accession>
<dbReference type="Proteomes" id="UP000509192">
    <property type="component" value="Segment"/>
</dbReference>
<organism evidence="1 2">
    <name type="scientific">Hafnia phage yong1</name>
    <dbReference type="NCBI Taxonomy" id="2719181"/>
    <lineage>
        <taxon>Viruses</taxon>
        <taxon>Duplodnaviria</taxon>
        <taxon>Heunggongvirae</taxon>
        <taxon>Uroviricota</taxon>
        <taxon>Caudoviricetes</taxon>
        <taxon>Hafyongvirus</taxon>
        <taxon>Hafyongvirus yong1</taxon>
    </lineage>
</organism>
<reference evidence="1 2" key="1">
    <citation type="submission" date="2020-02" db="EMBL/GenBank/DDBJ databases">
        <authorList>
            <person name="Li D."/>
            <person name="Pan L."/>
            <person name="Qin W."/>
            <person name="Xu L."/>
            <person name="Lin W."/>
            <person name="Yang J."/>
            <person name="Hong B."/>
            <person name="Xu B."/>
        </authorList>
    </citation>
    <scope>NUCLEOTIDE SEQUENCE [LARGE SCALE GENOMIC DNA]</scope>
</reference>
<dbReference type="GeneID" id="79578098"/>
<name>A0A7D2HHZ7_9CAUD</name>
<dbReference type="RefSeq" id="YP_010738114.1">
    <property type="nucleotide sequence ID" value="NC_073022.1"/>
</dbReference>
<dbReference type="EMBL" id="MT135176">
    <property type="protein sequence ID" value="QIQ67988.1"/>
    <property type="molecule type" value="Genomic_DNA"/>
</dbReference>
<dbReference type="KEGG" id="vg:79578098"/>
<proteinExistence type="predicted"/>
<evidence type="ECO:0000313" key="2">
    <source>
        <dbReference type="Proteomes" id="UP000509192"/>
    </source>
</evidence>